<name>A0AB34K5Y9_PRYPA</name>
<dbReference type="InterPro" id="IPR001611">
    <property type="entry name" value="Leu-rich_rpt"/>
</dbReference>
<sequence length="309" mass="33950">MPHIGARTLAKVTPTTPGQPLDELQMKKLVRKLEMYRDTDIRQEKMLFMADKQLTDAECEALGVALKQLGPTETEYIFFPVGHDDDGVGDLSAASLGDALALGMCPRLNVIVMTEAQLTDKGMTAMVKGLKKCPQLRDLILSKNLIGDDGFNALIDVFLDGGFQVVQKLDLSGEKFLKHQISDRSFVRFAKALAEGEMKLLDLKELNLQDTMISDEGVSWLATALGRGNLPRLESLYLMGCANLTDKCAAAVAEGIRARKKMPLLNDIRLGYTEVTQSGKELIKQAAREKGKKISVILELLNGEVPDKD</sequence>
<dbReference type="Gene3D" id="3.80.10.10">
    <property type="entry name" value="Ribonuclease Inhibitor"/>
    <property type="match status" value="1"/>
</dbReference>
<evidence type="ECO:0000256" key="1">
    <source>
        <dbReference type="ARBA" id="ARBA00022468"/>
    </source>
</evidence>
<evidence type="ECO:0008006" key="6">
    <source>
        <dbReference type="Google" id="ProtNLM"/>
    </source>
</evidence>
<gene>
    <name evidence="4" type="ORF">AB1Y20_000306</name>
</gene>
<dbReference type="GO" id="GO:0005634">
    <property type="term" value="C:nucleus"/>
    <property type="evidence" value="ECO:0007669"/>
    <property type="project" value="TreeGrafter"/>
</dbReference>
<keyword evidence="2" id="KW-0433">Leucine-rich repeat</keyword>
<accession>A0AB34K5Y9</accession>
<dbReference type="GO" id="GO:0005829">
    <property type="term" value="C:cytosol"/>
    <property type="evidence" value="ECO:0007669"/>
    <property type="project" value="TreeGrafter"/>
</dbReference>
<dbReference type="GO" id="GO:0006913">
    <property type="term" value="P:nucleocytoplasmic transport"/>
    <property type="evidence" value="ECO:0007669"/>
    <property type="project" value="TreeGrafter"/>
</dbReference>
<keyword evidence="1" id="KW-0343">GTPase activation</keyword>
<keyword evidence="3" id="KW-0677">Repeat</keyword>
<dbReference type="SMART" id="SM00368">
    <property type="entry name" value="LRR_RI"/>
    <property type="match status" value="3"/>
</dbReference>
<organism evidence="4 5">
    <name type="scientific">Prymnesium parvum</name>
    <name type="common">Toxic golden alga</name>
    <dbReference type="NCBI Taxonomy" id="97485"/>
    <lineage>
        <taxon>Eukaryota</taxon>
        <taxon>Haptista</taxon>
        <taxon>Haptophyta</taxon>
        <taxon>Prymnesiophyceae</taxon>
        <taxon>Prymnesiales</taxon>
        <taxon>Prymnesiaceae</taxon>
        <taxon>Prymnesium</taxon>
    </lineage>
</organism>
<evidence type="ECO:0000256" key="3">
    <source>
        <dbReference type="ARBA" id="ARBA00022737"/>
    </source>
</evidence>
<evidence type="ECO:0000313" key="4">
    <source>
        <dbReference type="EMBL" id="KAL1529354.1"/>
    </source>
</evidence>
<dbReference type="InterPro" id="IPR032675">
    <property type="entry name" value="LRR_dom_sf"/>
</dbReference>
<protein>
    <recommendedName>
        <fullName evidence="6">Distal membrane arm assembly complex 2-like protein</fullName>
    </recommendedName>
</protein>
<dbReference type="SUPFAM" id="SSF52047">
    <property type="entry name" value="RNI-like"/>
    <property type="match status" value="1"/>
</dbReference>
<dbReference type="GO" id="GO:0048471">
    <property type="term" value="C:perinuclear region of cytoplasm"/>
    <property type="evidence" value="ECO:0007669"/>
    <property type="project" value="TreeGrafter"/>
</dbReference>
<dbReference type="GO" id="GO:0005096">
    <property type="term" value="F:GTPase activator activity"/>
    <property type="evidence" value="ECO:0007669"/>
    <property type="project" value="UniProtKB-KW"/>
</dbReference>
<proteinExistence type="predicted"/>
<dbReference type="Proteomes" id="UP001515480">
    <property type="component" value="Unassembled WGS sequence"/>
</dbReference>
<dbReference type="AlphaFoldDB" id="A0AB34K5Y9"/>
<reference evidence="4 5" key="1">
    <citation type="journal article" date="2024" name="Science">
        <title>Giant polyketide synthase enzymes in the biosynthesis of giant marine polyether toxins.</title>
        <authorList>
            <person name="Fallon T.R."/>
            <person name="Shende V.V."/>
            <person name="Wierzbicki I.H."/>
            <person name="Pendleton A.L."/>
            <person name="Watervoot N.F."/>
            <person name="Auber R.P."/>
            <person name="Gonzalez D.J."/>
            <person name="Wisecaver J.H."/>
            <person name="Moore B.S."/>
        </authorList>
    </citation>
    <scope>NUCLEOTIDE SEQUENCE [LARGE SCALE GENOMIC DNA]</scope>
    <source>
        <strain evidence="4 5">12B1</strain>
    </source>
</reference>
<dbReference type="GO" id="GO:0031267">
    <property type="term" value="F:small GTPase binding"/>
    <property type="evidence" value="ECO:0007669"/>
    <property type="project" value="TreeGrafter"/>
</dbReference>
<dbReference type="Pfam" id="PF13516">
    <property type="entry name" value="LRR_6"/>
    <property type="match status" value="1"/>
</dbReference>
<keyword evidence="5" id="KW-1185">Reference proteome</keyword>
<dbReference type="EMBL" id="JBGBPQ010000001">
    <property type="protein sequence ID" value="KAL1529354.1"/>
    <property type="molecule type" value="Genomic_DNA"/>
</dbReference>
<dbReference type="PANTHER" id="PTHR24113:SF12">
    <property type="entry name" value="RAN GTPASE-ACTIVATING PROTEIN 1"/>
    <property type="match status" value="1"/>
</dbReference>
<comment type="caution">
    <text evidence="4">The sequence shown here is derived from an EMBL/GenBank/DDBJ whole genome shotgun (WGS) entry which is preliminary data.</text>
</comment>
<evidence type="ECO:0000256" key="2">
    <source>
        <dbReference type="ARBA" id="ARBA00022614"/>
    </source>
</evidence>
<dbReference type="InterPro" id="IPR027038">
    <property type="entry name" value="RanGap"/>
</dbReference>
<evidence type="ECO:0000313" key="5">
    <source>
        <dbReference type="Proteomes" id="UP001515480"/>
    </source>
</evidence>
<dbReference type="PANTHER" id="PTHR24113">
    <property type="entry name" value="RAN GTPASE-ACTIVATING PROTEIN 1"/>
    <property type="match status" value="1"/>
</dbReference>